<feature type="compositionally biased region" description="Polar residues" evidence="1">
    <location>
        <begin position="305"/>
        <end position="324"/>
    </location>
</feature>
<evidence type="ECO:0000256" key="2">
    <source>
        <dbReference type="SAM" id="Phobius"/>
    </source>
</evidence>
<feature type="transmembrane region" description="Helical" evidence="2">
    <location>
        <begin position="231"/>
        <end position="254"/>
    </location>
</feature>
<evidence type="ECO:0000313" key="3">
    <source>
        <dbReference type="EMBL" id="KFH44274.1"/>
    </source>
</evidence>
<evidence type="ECO:0008006" key="5">
    <source>
        <dbReference type="Google" id="ProtNLM"/>
    </source>
</evidence>
<dbReference type="EMBL" id="JPKY01000051">
    <property type="protein sequence ID" value="KFH44274.1"/>
    <property type="molecule type" value="Genomic_DNA"/>
</dbReference>
<feature type="region of interest" description="Disordered" evidence="1">
    <location>
        <begin position="1"/>
        <end position="44"/>
    </location>
</feature>
<feature type="compositionally biased region" description="Low complexity" evidence="1">
    <location>
        <begin position="326"/>
        <end position="335"/>
    </location>
</feature>
<sequence length="368" mass="39134">MADNQHTADSAAAQAPGTAPTQPAASHQPAEQAPQTGGATPYAQQPSAYGHAYQPYHQYGFNETAHAQAGQQQAQATGAYSQPAYHHGTAYPHAVPAPLVPETKLWINTKSGLHAAGAVLSICALGMGLSLIRFGDIAYLAGIACAVPAMALIWSAAELIVLAVHKFQKGIHPGGQVAACLILWMAAATIAILEGLTSSTFRSHCSYAYDSRVGYIESNCNNPYGAQRPLWAAITAFTSLLWLVYFTLFIYACIDTSKRNSAKRVVMMVNPATYWGYPAQGWQQMPQQLQQGQHMTAPQRARTRGSVTAHQQGQQDIPLQNRTPSPAAAGGAPVVVDEKGKGPEQQVPGGQEQRGDGVQEFYTPGAAK</sequence>
<feature type="compositionally biased region" description="Low complexity" evidence="1">
    <location>
        <begin position="7"/>
        <end position="26"/>
    </location>
</feature>
<dbReference type="OrthoDB" id="5279542at2759"/>
<dbReference type="HOGENOM" id="CLU_771794_0_0_1"/>
<accession>A0A086T4J2</accession>
<evidence type="ECO:0000313" key="4">
    <source>
        <dbReference type="Proteomes" id="UP000029964"/>
    </source>
</evidence>
<feature type="compositionally biased region" description="Polar residues" evidence="1">
    <location>
        <begin position="33"/>
        <end position="44"/>
    </location>
</feature>
<feature type="transmembrane region" description="Helical" evidence="2">
    <location>
        <begin position="176"/>
        <end position="193"/>
    </location>
</feature>
<protein>
    <recommendedName>
        <fullName evidence="5">MARVEL domain-containing protein</fullName>
    </recommendedName>
</protein>
<keyword evidence="4" id="KW-1185">Reference proteome</keyword>
<dbReference type="STRING" id="857340.A0A086T4J2"/>
<feature type="region of interest" description="Disordered" evidence="1">
    <location>
        <begin position="286"/>
        <end position="368"/>
    </location>
</feature>
<feature type="transmembrane region" description="Helical" evidence="2">
    <location>
        <begin position="138"/>
        <end position="164"/>
    </location>
</feature>
<gene>
    <name evidence="3" type="ORF">ACRE_049270</name>
</gene>
<keyword evidence="2" id="KW-0472">Membrane</keyword>
<proteinExistence type="predicted"/>
<keyword evidence="2" id="KW-0812">Transmembrane</keyword>
<evidence type="ECO:0000256" key="1">
    <source>
        <dbReference type="SAM" id="MobiDB-lite"/>
    </source>
</evidence>
<feature type="transmembrane region" description="Helical" evidence="2">
    <location>
        <begin position="113"/>
        <end position="132"/>
    </location>
</feature>
<reference evidence="4" key="1">
    <citation type="journal article" date="2014" name="Genome Announc.">
        <title>Genome sequence and annotation of Acremonium chrysogenum, producer of the beta-lactam antibiotic cephalosporin C.</title>
        <authorList>
            <person name="Terfehr D."/>
            <person name="Dahlmann T.A."/>
            <person name="Specht T."/>
            <person name="Zadra I."/>
            <person name="Kuernsteiner H."/>
            <person name="Kueck U."/>
        </authorList>
    </citation>
    <scope>NUCLEOTIDE SEQUENCE [LARGE SCALE GENOMIC DNA]</scope>
    <source>
        <strain evidence="4">ATCC 11550 / CBS 779.69 / DSM 880 / IAM 14645 / JCM 23072 / IMI 49137</strain>
    </source>
</reference>
<dbReference type="AlphaFoldDB" id="A0A086T4J2"/>
<organism evidence="3 4">
    <name type="scientific">Hapsidospora chrysogenum (strain ATCC 11550 / CBS 779.69 / DSM 880 / IAM 14645 / JCM 23072 / IMI 49137)</name>
    <name type="common">Acremonium chrysogenum</name>
    <dbReference type="NCBI Taxonomy" id="857340"/>
    <lineage>
        <taxon>Eukaryota</taxon>
        <taxon>Fungi</taxon>
        <taxon>Dikarya</taxon>
        <taxon>Ascomycota</taxon>
        <taxon>Pezizomycotina</taxon>
        <taxon>Sordariomycetes</taxon>
        <taxon>Hypocreomycetidae</taxon>
        <taxon>Hypocreales</taxon>
        <taxon>Bionectriaceae</taxon>
        <taxon>Hapsidospora</taxon>
    </lineage>
</organism>
<comment type="caution">
    <text evidence="3">The sequence shown here is derived from an EMBL/GenBank/DDBJ whole genome shotgun (WGS) entry which is preliminary data.</text>
</comment>
<keyword evidence="2" id="KW-1133">Transmembrane helix</keyword>
<dbReference type="Proteomes" id="UP000029964">
    <property type="component" value="Unassembled WGS sequence"/>
</dbReference>
<name>A0A086T4J2_HAPC1</name>